<evidence type="ECO:0000313" key="1">
    <source>
        <dbReference type="EnsemblPlants" id="AVESA.00010b.r2.5AG0833170.1.CDS"/>
    </source>
</evidence>
<organism evidence="1 2">
    <name type="scientific">Avena sativa</name>
    <name type="common">Oat</name>
    <dbReference type="NCBI Taxonomy" id="4498"/>
    <lineage>
        <taxon>Eukaryota</taxon>
        <taxon>Viridiplantae</taxon>
        <taxon>Streptophyta</taxon>
        <taxon>Embryophyta</taxon>
        <taxon>Tracheophyta</taxon>
        <taxon>Spermatophyta</taxon>
        <taxon>Magnoliopsida</taxon>
        <taxon>Liliopsida</taxon>
        <taxon>Poales</taxon>
        <taxon>Poaceae</taxon>
        <taxon>BOP clade</taxon>
        <taxon>Pooideae</taxon>
        <taxon>Poodae</taxon>
        <taxon>Poeae</taxon>
        <taxon>Poeae Chloroplast Group 1 (Aveneae type)</taxon>
        <taxon>Aveninae</taxon>
        <taxon>Avena</taxon>
    </lineage>
</organism>
<sequence length="377" mass="40854">MLFASVNNSILASRSHALVVQHACRPGLRSIRYPSIHPSASSVERPPPHDTRPYSSIQTHSHVLTTTPVAINSCAYVQSSLRKSENQTPPPIDSRSIFHQARMCPLRPGTSSSRATNMSRIHPSDRRAGHGDGARRAASDHGQPAVYTVWKRSSMGFQGTDGFSVYDAAGRLAFRVDNYARRPKAFAGELLLMDGRGAPLLSLRPQILSLRDRWNCYRVAQEEDCLDNNTDRSSSVSVPPPPQQQQLFTMRKCAALQNTDDAEVHMSPASMATTSGRGCRALPSPPPGFRVEGCFSRRSCKISGSDGQEAARITRKKTGASSTVGVVAAGSRPVSLGDDVFTLVVRPGLDAATVMAIVVVMDRICRRPYAPMACSAQ</sequence>
<accession>A0ACD5XJ93</accession>
<evidence type="ECO:0000313" key="2">
    <source>
        <dbReference type="Proteomes" id="UP001732700"/>
    </source>
</evidence>
<reference evidence="1" key="2">
    <citation type="submission" date="2025-09" db="UniProtKB">
        <authorList>
            <consortium name="EnsemblPlants"/>
        </authorList>
    </citation>
    <scope>IDENTIFICATION</scope>
</reference>
<reference evidence="1" key="1">
    <citation type="submission" date="2021-05" db="EMBL/GenBank/DDBJ databases">
        <authorList>
            <person name="Scholz U."/>
            <person name="Mascher M."/>
            <person name="Fiebig A."/>
        </authorList>
    </citation>
    <scope>NUCLEOTIDE SEQUENCE [LARGE SCALE GENOMIC DNA]</scope>
</reference>
<keyword evidence="2" id="KW-1185">Reference proteome</keyword>
<name>A0ACD5XJ93_AVESA</name>
<dbReference type="EnsemblPlants" id="AVESA.00010b.r2.5AG0833170.1">
    <property type="protein sequence ID" value="AVESA.00010b.r2.5AG0833170.1.CDS"/>
    <property type="gene ID" value="AVESA.00010b.r2.5AG0833170"/>
</dbReference>
<dbReference type="Proteomes" id="UP001732700">
    <property type="component" value="Chromosome 5A"/>
</dbReference>
<proteinExistence type="predicted"/>
<protein>
    <submittedName>
        <fullName evidence="1">Uncharacterized protein</fullName>
    </submittedName>
</protein>